<dbReference type="CDD" id="cd20491">
    <property type="entry name" value="cupin_KduI_C"/>
    <property type="match status" value="1"/>
</dbReference>
<keyword evidence="7 8" id="KW-0413">Isomerase</keyword>
<dbReference type="RefSeq" id="WP_244728840.1">
    <property type="nucleotide sequence ID" value="NZ_CP095045.1"/>
</dbReference>
<keyword evidence="5" id="KW-0479">Metal-binding</keyword>
<evidence type="ECO:0000256" key="3">
    <source>
        <dbReference type="ARBA" id="ARBA00008086"/>
    </source>
</evidence>
<dbReference type="Proteomes" id="UP000831786">
    <property type="component" value="Chromosome"/>
</dbReference>
<dbReference type="Gene3D" id="2.60.120.10">
    <property type="entry name" value="Jelly Rolls"/>
    <property type="match status" value="1"/>
</dbReference>
<dbReference type="CDD" id="cd20294">
    <property type="entry name" value="cupin_KduI_N"/>
    <property type="match status" value="1"/>
</dbReference>
<name>A0ABY4FNS8_9MICO</name>
<comment type="catalytic activity">
    <reaction evidence="1">
        <text>5-dehydro-4-deoxy-D-glucuronate = 3-deoxy-D-glycero-2,5-hexodiulosonate</text>
        <dbReference type="Rhea" id="RHEA:23896"/>
        <dbReference type="ChEBI" id="CHEBI:17117"/>
        <dbReference type="ChEBI" id="CHEBI:29071"/>
        <dbReference type="EC" id="5.3.1.17"/>
    </reaction>
</comment>
<evidence type="ECO:0000256" key="5">
    <source>
        <dbReference type="ARBA" id="ARBA00022723"/>
    </source>
</evidence>
<comment type="cofactor">
    <cofactor evidence="2">
        <name>Zn(2+)</name>
        <dbReference type="ChEBI" id="CHEBI:29105"/>
    </cofactor>
</comment>
<gene>
    <name evidence="8" type="primary">kduI</name>
    <name evidence="8" type="ORF">MUN78_03490</name>
</gene>
<protein>
    <recommendedName>
        <fullName evidence="4">5-dehydro-4-deoxy-D-glucuronate isomerase</fullName>
        <ecNumber evidence="4">5.3.1.17</ecNumber>
    </recommendedName>
</protein>
<dbReference type="NCBIfam" id="NF002091">
    <property type="entry name" value="PRK00924.1"/>
    <property type="match status" value="1"/>
</dbReference>
<dbReference type="EMBL" id="CP095045">
    <property type="protein sequence ID" value="UOQ57915.1"/>
    <property type="molecule type" value="Genomic_DNA"/>
</dbReference>
<organism evidence="8 9">
    <name type="scientific">Leucobacter allii</name>
    <dbReference type="NCBI Taxonomy" id="2932247"/>
    <lineage>
        <taxon>Bacteria</taxon>
        <taxon>Bacillati</taxon>
        <taxon>Actinomycetota</taxon>
        <taxon>Actinomycetes</taxon>
        <taxon>Micrococcales</taxon>
        <taxon>Microbacteriaceae</taxon>
        <taxon>Leucobacter</taxon>
    </lineage>
</organism>
<evidence type="ECO:0000313" key="8">
    <source>
        <dbReference type="EMBL" id="UOQ57915.1"/>
    </source>
</evidence>
<dbReference type="InterPro" id="IPR011051">
    <property type="entry name" value="RmlC_Cupin_sf"/>
</dbReference>
<comment type="similarity">
    <text evidence="3">Belongs to the KduI family.</text>
</comment>
<dbReference type="InterPro" id="IPR014710">
    <property type="entry name" value="RmlC-like_jellyroll"/>
</dbReference>
<dbReference type="EC" id="5.3.1.17" evidence="4"/>
<dbReference type="PANTHER" id="PTHR38461">
    <property type="entry name" value="4-DEOXY-L-THREO-5-HEXOSULOSE-URONATE KETOL-ISOMERASE"/>
    <property type="match status" value="1"/>
</dbReference>
<dbReference type="GO" id="GO:0008697">
    <property type="term" value="F:4-deoxy-L-threo-5-hexosulose-uronate ketol-isomerase activity"/>
    <property type="evidence" value="ECO:0007669"/>
    <property type="project" value="UniProtKB-EC"/>
</dbReference>
<keyword evidence="9" id="KW-1185">Reference proteome</keyword>
<dbReference type="InterPro" id="IPR007045">
    <property type="entry name" value="KduI"/>
</dbReference>
<sequence>MHIRHATHPDELVKMTDEELRARFVISDLFVPGEVRAVYSHEDRMVLGGVQPRPGAAPLVLENYADLRAEFFCQRRELAVTCIGGSATVVVDGTAHALGAMDVLYVGQGSREVSFAADAEGTRLFLSSAISHATHPTKLIPATEALTTQTGEQFHANERTVRKHLHEDGAPSSQLVLGITSPHEGNVWNSMPPHTHDRRTEVYLYFGLGEGERLFHFMGTPGRTRHVVLQDGDVVISPAWSMHFGAGTSNYSFLWVMAGENQSFADMDQIAVPQI</sequence>
<evidence type="ECO:0000256" key="2">
    <source>
        <dbReference type="ARBA" id="ARBA00001947"/>
    </source>
</evidence>
<reference evidence="8 9" key="1">
    <citation type="submission" date="2022-04" db="EMBL/GenBank/DDBJ databases">
        <title>Leucobacter sp. isolated from rhizosphere of garlic.</title>
        <authorList>
            <person name="Won M."/>
            <person name="Lee C.-M."/>
            <person name="Woen H.-Y."/>
            <person name="Kwon S.-W."/>
        </authorList>
    </citation>
    <scope>NUCLEOTIDE SEQUENCE [LARGE SCALE GENOMIC DNA]</scope>
    <source>
        <strain evidence="8 9">H21R-40</strain>
    </source>
</reference>
<dbReference type="Gene3D" id="2.60.120.520">
    <property type="entry name" value="pectin degrading enzyme 5-keto 4- deoxyuronate isomerase, domain 1"/>
    <property type="match status" value="1"/>
</dbReference>
<dbReference type="InterPro" id="IPR021120">
    <property type="entry name" value="KduI/IolB_isomerase"/>
</dbReference>
<dbReference type="Pfam" id="PF04962">
    <property type="entry name" value="KduI"/>
    <property type="match status" value="1"/>
</dbReference>
<dbReference type="SUPFAM" id="SSF51182">
    <property type="entry name" value="RmlC-like cupins"/>
    <property type="match status" value="1"/>
</dbReference>
<keyword evidence="6" id="KW-0862">Zinc</keyword>
<evidence type="ECO:0000256" key="1">
    <source>
        <dbReference type="ARBA" id="ARBA00000552"/>
    </source>
</evidence>
<dbReference type="InterPro" id="IPR027449">
    <property type="entry name" value="KduI_N"/>
</dbReference>
<accession>A0ABY4FNS8</accession>
<evidence type="ECO:0000256" key="4">
    <source>
        <dbReference type="ARBA" id="ARBA00012547"/>
    </source>
</evidence>
<dbReference type="PANTHER" id="PTHR38461:SF1">
    <property type="entry name" value="4-DEOXY-L-THREO-5-HEXOSULOSE-URONATE KETOL-ISOMERASE"/>
    <property type="match status" value="1"/>
</dbReference>
<proteinExistence type="inferred from homology"/>
<evidence type="ECO:0000256" key="7">
    <source>
        <dbReference type="ARBA" id="ARBA00023235"/>
    </source>
</evidence>
<evidence type="ECO:0000256" key="6">
    <source>
        <dbReference type="ARBA" id="ARBA00022833"/>
    </source>
</evidence>
<evidence type="ECO:0000313" key="9">
    <source>
        <dbReference type="Proteomes" id="UP000831786"/>
    </source>
</evidence>